<evidence type="ECO:0000256" key="6">
    <source>
        <dbReference type="ARBA" id="ARBA00022967"/>
    </source>
</evidence>
<reference evidence="7 8" key="1">
    <citation type="journal article" date="2019" name="Mol. Ecol. Resour.">
        <title>Chromosome-level genome assembly of Triplophysa tibetana, a fish adapted to the harsh high-altitude environment of the Tibetan Plateau.</title>
        <authorList>
            <person name="Yang X."/>
            <person name="Liu H."/>
            <person name="Ma Z."/>
            <person name="Zou Y."/>
            <person name="Zou M."/>
            <person name="Mao Y."/>
            <person name="Li X."/>
            <person name="Wang H."/>
            <person name="Chen T."/>
            <person name="Wang W."/>
            <person name="Yang R."/>
        </authorList>
    </citation>
    <scope>NUCLEOTIDE SEQUENCE [LARGE SCALE GENOMIC DNA]</scope>
    <source>
        <strain evidence="7">TTIB1903HZAU</strain>
        <tissue evidence="7">Muscle</tissue>
    </source>
</reference>
<proteinExistence type="predicted"/>
<dbReference type="Proteomes" id="UP000324632">
    <property type="component" value="Chromosome 22"/>
</dbReference>
<dbReference type="PANTHER" id="PTHR45630">
    <property type="entry name" value="CATION-TRANSPORTING ATPASE-RELATED"/>
    <property type="match status" value="1"/>
</dbReference>
<dbReference type="GO" id="GO:0031902">
    <property type="term" value="C:late endosome membrane"/>
    <property type="evidence" value="ECO:0007669"/>
    <property type="project" value="TreeGrafter"/>
</dbReference>
<evidence type="ECO:0000256" key="1">
    <source>
        <dbReference type="ARBA" id="ARBA00004141"/>
    </source>
</evidence>
<keyword evidence="2" id="KW-0479">Metal-binding</keyword>
<comment type="caution">
    <text evidence="7">The sequence shown here is derived from an EMBL/GenBank/DDBJ whole genome shotgun (WGS) entry which is preliminary data.</text>
</comment>
<dbReference type="GO" id="GO:0015203">
    <property type="term" value="F:polyamine transmembrane transporter activity"/>
    <property type="evidence" value="ECO:0007669"/>
    <property type="project" value="TreeGrafter"/>
</dbReference>
<keyword evidence="6" id="KW-1278">Translocase</keyword>
<name>A0A5A9N535_9TELE</name>
<keyword evidence="4" id="KW-0067">ATP-binding</keyword>
<keyword evidence="8" id="KW-1185">Reference proteome</keyword>
<evidence type="ECO:0000313" key="7">
    <source>
        <dbReference type="EMBL" id="KAA0705122.1"/>
    </source>
</evidence>
<comment type="subcellular location">
    <subcellularLocation>
        <location evidence="1">Membrane</location>
        <topology evidence="1">Multi-pass membrane protein</topology>
    </subcellularLocation>
</comment>
<dbReference type="GO" id="GO:0140358">
    <property type="term" value="F:P-type transmembrane transporter activity"/>
    <property type="evidence" value="ECO:0007669"/>
    <property type="project" value="InterPro"/>
</dbReference>
<accession>A0A5A9N535</accession>
<evidence type="ECO:0000256" key="3">
    <source>
        <dbReference type="ARBA" id="ARBA00022741"/>
    </source>
</evidence>
<protein>
    <submittedName>
        <fullName evidence="7">Putative cation-transporting ATPase 13A3</fullName>
    </submittedName>
</protein>
<keyword evidence="3" id="KW-0547">Nucleotide-binding</keyword>
<sequence length="146" mass="16556">MSSTTQRVMLFCGTNVIQTRYYTGEMVKAMVEPLKQIIVKSLDIITITGPPALPAAMTAGIVYAHRRLRKVRINICGLHSLVRFDKELLQKTVLDTWGIQPAADNRYALRFKANNREVFGNSRCSQLPVKMKYCLNHYPAQQNSPD</sequence>
<dbReference type="GO" id="GO:0019829">
    <property type="term" value="F:ATPase-coupled monoatomic cation transmembrane transporter activity"/>
    <property type="evidence" value="ECO:0007669"/>
    <property type="project" value="TreeGrafter"/>
</dbReference>
<dbReference type="GO" id="GO:0006874">
    <property type="term" value="P:intracellular calcium ion homeostasis"/>
    <property type="evidence" value="ECO:0007669"/>
    <property type="project" value="TreeGrafter"/>
</dbReference>
<dbReference type="GO" id="GO:0046872">
    <property type="term" value="F:metal ion binding"/>
    <property type="evidence" value="ECO:0007669"/>
    <property type="project" value="UniProtKB-KW"/>
</dbReference>
<dbReference type="PANTHER" id="PTHR45630:SF12">
    <property type="entry name" value="POLYAMINE-TRANSPORTING ATPASE 13A3"/>
    <property type="match status" value="1"/>
</dbReference>
<evidence type="ECO:0000313" key="8">
    <source>
        <dbReference type="Proteomes" id="UP000324632"/>
    </source>
</evidence>
<evidence type="ECO:0000256" key="5">
    <source>
        <dbReference type="ARBA" id="ARBA00022842"/>
    </source>
</evidence>
<dbReference type="AlphaFoldDB" id="A0A5A9N535"/>
<organism evidence="7 8">
    <name type="scientific">Triplophysa tibetana</name>
    <dbReference type="NCBI Taxonomy" id="1572043"/>
    <lineage>
        <taxon>Eukaryota</taxon>
        <taxon>Metazoa</taxon>
        <taxon>Chordata</taxon>
        <taxon>Craniata</taxon>
        <taxon>Vertebrata</taxon>
        <taxon>Euteleostomi</taxon>
        <taxon>Actinopterygii</taxon>
        <taxon>Neopterygii</taxon>
        <taxon>Teleostei</taxon>
        <taxon>Ostariophysi</taxon>
        <taxon>Cypriniformes</taxon>
        <taxon>Nemacheilidae</taxon>
        <taxon>Triplophysa</taxon>
    </lineage>
</organism>
<gene>
    <name evidence="7" type="ORF">E1301_Tti021679</name>
</gene>
<dbReference type="EMBL" id="SOYY01000022">
    <property type="protein sequence ID" value="KAA0705122.1"/>
    <property type="molecule type" value="Genomic_DNA"/>
</dbReference>
<evidence type="ECO:0000256" key="4">
    <source>
        <dbReference type="ARBA" id="ARBA00022840"/>
    </source>
</evidence>
<dbReference type="GO" id="GO:0005524">
    <property type="term" value="F:ATP binding"/>
    <property type="evidence" value="ECO:0007669"/>
    <property type="project" value="UniProtKB-KW"/>
</dbReference>
<keyword evidence="5" id="KW-0460">Magnesium</keyword>
<evidence type="ECO:0000256" key="2">
    <source>
        <dbReference type="ARBA" id="ARBA00022723"/>
    </source>
</evidence>
<dbReference type="InterPro" id="IPR006544">
    <property type="entry name" value="P-type_TPase_V"/>
</dbReference>